<dbReference type="PANTHER" id="PTHR14187:SF5">
    <property type="entry name" value="HEAT SHOCK 70 KDA PROTEIN 12A"/>
    <property type="match status" value="1"/>
</dbReference>
<gene>
    <name evidence="4" type="ORF">RCL2_002387700</name>
    <name evidence="3" type="ORF">RclHR1_15260008</name>
</gene>
<name>A0A2Z6R7H6_9GLOM</name>
<dbReference type="Gene3D" id="3.90.640.10">
    <property type="entry name" value="Actin, Chain A, domain 4"/>
    <property type="match status" value="1"/>
</dbReference>
<protein>
    <recommendedName>
        <fullName evidence="6">Actin-like ATPase domain-containing protein</fullName>
    </recommendedName>
</protein>
<evidence type="ECO:0000313" key="4">
    <source>
        <dbReference type="EMBL" id="GES97292.1"/>
    </source>
</evidence>
<evidence type="ECO:0000313" key="5">
    <source>
        <dbReference type="Proteomes" id="UP000247702"/>
    </source>
</evidence>
<keyword evidence="1" id="KW-0547">Nucleotide-binding</keyword>
<dbReference type="AlphaFoldDB" id="A0A2Z6R7H6"/>
<dbReference type="EMBL" id="BLAL01000257">
    <property type="protein sequence ID" value="GES97292.1"/>
    <property type="molecule type" value="Genomic_DNA"/>
</dbReference>
<dbReference type="STRING" id="94130.A0A2Z6R7H6"/>
<evidence type="ECO:0000256" key="2">
    <source>
        <dbReference type="ARBA" id="ARBA00022840"/>
    </source>
</evidence>
<dbReference type="Proteomes" id="UP000247702">
    <property type="component" value="Unassembled WGS sequence"/>
</dbReference>
<dbReference type="OrthoDB" id="2963168at2759"/>
<dbReference type="Proteomes" id="UP000615446">
    <property type="component" value="Unassembled WGS sequence"/>
</dbReference>
<evidence type="ECO:0000313" key="3">
    <source>
        <dbReference type="EMBL" id="GBB88698.1"/>
    </source>
</evidence>
<reference evidence="3 5" key="1">
    <citation type="submission" date="2017-11" db="EMBL/GenBank/DDBJ databases">
        <title>The genome of Rhizophagus clarus HR1 reveals common genetic basis of auxotrophy among arbuscular mycorrhizal fungi.</title>
        <authorList>
            <person name="Kobayashi Y."/>
        </authorList>
    </citation>
    <scope>NUCLEOTIDE SEQUENCE [LARGE SCALE GENOMIC DNA]</scope>
    <source>
        <strain evidence="3 5">HR1</strain>
    </source>
</reference>
<reference evidence="4" key="2">
    <citation type="submission" date="2019-10" db="EMBL/GenBank/DDBJ databases">
        <title>Conservation and host-specific expression of non-tandemly repeated heterogenous ribosome RNA gene in arbuscular mycorrhizal fungi.</title>
        <authorList>
            <person name="Maeda T."/>
            <person name="Kobayashi Y."/>
            <person name="Nakagawa T."/>
            <person name="Ezawa T."/>
            <person name="Yamaguchi K."/>
            <person name="Bino T."/>
            <person name="Nishimoto Y."/>
            <person name="Shigenobu S."/>
            <person name="Kawaguchi M."/>
        </authorList>
    </citation>
    <scope>NUCLEOTIDE SEQUENCE</scope>
    <source>
        <strain evidence="4">HR1</strain>
    </source>
</reference>
<dbReference type="EMBL" id="BEXD01000587">
    <property type="protein sequence ID" value="GBB88698.1"/>
    <property type="molecule type" value="Genomic_DNA"/>
</dbReference>
<keyword evidence="5" id="KW-1185">Reference proteome</keyword>
<comment type="caution">
    <text evidence="3">The sequence shown here is derived from an EMBL/GenBank/DDBJ whole genome shotgun (WGS) entry which is preliminary data.</text>
</comment>
<dbReference type="InterPro" id="IPR013126">
    <property type="entry name" value="Hsp_70_fam"/>
</dbReference>
<organism evidence="3 5">
    <name type="scientific">Rhizophagus clarus</name>
    <dbReference type="NCBI Taxonomy" id="94130"/>
    <lineage>
        <taxon>Eukaryota</taxon>
        <taxon>Fungi</taxon>
        <taxon>Fungi incertae sedis</taxon>
        <taxon>Mucoromycota</taxon>
        <taxon>Glomeromycotina</taxon>
        <taxon>Glomeromycetes</taxon>
        <taxon>Glomerales</taxon>
        <taxon>Glomeraceae</taxon>
        <taxon>Rhizophagus</taxon>
    </lineage>
</organism>
<sequence>MSETRVVVAIDFGTTYSGFACAHIKQNSNQITVHSKWQDYNGRFKTFTVLKYDESLKLMSWGSPALAEKPNRRKKTSDIKPVERFKLYLGDIDDMENKPYLPEGLDFKTAITDYLREMGKVIKETIKVSWQKIDYFRQVKIIMTIPAEFDSKAMKIMRKCAYDAGIINKEDSKNLDFTTEPEAAAIYCMKKKEYNISVGSSFMVVDCGGGTVDLTTRKLLKNDELDEITEREGDFCGGSFVDDEFLKFIGNKVGEPALKLVRKNHYSQLQYMVQDFCRRVKTHFTGQESDLSEEFDLAKLCPVLKQYVKEEKFDEMEDIEWIIELTFDDVKSMFDPVVERIISLIHKQLDKSRTSGNDICVMFLVGGFSESKYLQTRIKKEFGKEVPNISIPVHPVTAVLRGAVQFGLEKNIVKTRVLKWTYGTDVAKKWVQGDPIYRRRKDGRIIKFSRLAKRGDQVAVDEKIVRTYHPPNTTQRQLGLDIYVTKKEDATYCDESDVELLDSWCVDIPNASKENRGFEITLTFGKVEIEAIAQAKNGERYQTTFDLDM</sequence>
<dbReference type="GO" id="GO:0005524">
    <property type="term" value="F:ATP binding"/>
    <property type="evidence" value="ECO:0007669"/>
    <property type="project" value="UniProtKB-KW"/>
</dbReference>
<proteinExistence type="predicted"/>
<evidence type="ECO:0008006" key="6">
    <source>
        <dbReference type="Google" id="ProtNLM"/>
    </source>
</evidence>
<accession>A0A2Z6R7H6</accession>
<evidence type="ECO:0000256" key="1">
    <source>
        <dbReference type="ARBA" id="ARBA00022741"/>
    </source>
</evidence>
<dbReference type="SUPFAM" id="SSF53067">
    <property type="entry name" value="Actin-like ATPase domain"/>
    <property type="match status" value="2"/>
</dbReference>
<dbReference type="CDD" id="cd10229">
    <property type="entry name" value="ASKHA_NBD_HSP70_HSPA12"/>
    <property type="match status" value="1"/>
</dbReference>
<dbReference type="Gene3D" id="3.30.420.40">
    <property type="match status" value="2"/>
</dbReference>
<dbReference type="InterPro" id="IPR043129">
    <property type="entry name" value="ATPase_NBD"/>
</dbReference>
<keyword evidence="2" id="KW-0067">ATP-binding</keyword>
<dbReference type="Pfam" id="PF00012">
    <property type="entry name" value="HSP70"/>
    <property type="match status" value="1"/>
</dbReference>
<dbReference type="GO" id="GO:0140662">
    <property type="term" value="F:ATP-dependent protein folding chaperone"/>
    <property type="evidence" value="ECO:0007669"/>
    <property type="project" value="InterPro"/>
</dbReference>
<dbReference type="PANTHER" id="PTHR14187">
    <property type="entry name" value="ALPHA KINASE/ELONGATION FACTOR 2 KINASE"/>
    <property type="match status" value="1"/>
</dbReference>